<dbReference type="AlphaFoldDB" id="A0A1X0P2L4"/>
<dbReference type="OrthoDB" id="10477103at2759"/>
<name>A0A1X0P2L4_9TRYP</name>
<reference evidence="1 2" key="1">
    <citation type="submission" date="2017-03" db="EMBL/GenBank/DDBJ databases">
        <title>An alternative strategy for trypanosome survival in the mammalian bloodstream revealed through genome and transcriptome analysis of the ubiquitous bovine parasite Trypanosoma (Megatrypanum) theileri.</title>
        <authorList>
            <person name="Kelly S."/>
            <person name="Ivens A."/>
            <person name="Mott A."/>
            <person name="O'Neill E."/>
            <person name="Emms D."/>
            <person name="Macleod O."/>
            <person name="Voorheis P."/>
            <person name="Matthews J."/>
            <person name="Matthews K."/>
            <person name="Carrington M."/>
        </authorList>
    </citation>
    <scope>NUCLEOTIDE SEQUENCE [LARGE SCALE GENOMIC DNA]</scope>
    <source>
        <strain evidence="1">Edinburgh</strain>
    </source>
</reference>
<evidence type="ECO:0000313" key="2">
    <source>
        <dbReference type="Proteomes" id="UP000192257"/>
    </source>
</evidence>
<dbReference type="Proteomes" id="UP000192257">
    <property type="component" value="Unassembled WGS sequence"/>
</dbReference>
<comment type="caution">
    <text evidence="1">The sequence shown here is derived from an EMBL/GenBank/DDBJ whole genome shotgun (WGS) entry which is preliminary data.</text>
</comment>
<dbReference type="EMBL" id="NBCO01000007">
    <property type="protein sequence ID" value="ORC91068.1"/>
    <property type="molecule type" value="Genomic_DNA"/>
</dbReference>
<proteinExistence type="predicted"/>
<dbReference type="RefSeq" id="XP_028885134.1">
    <property type="nucleotide sequence ID" value="XM_029023938.1"/>
</dbReference>
<keyword evidence="2" id="KW-1185">Reference proteome</keyword>
<gene>
    <name evidence="1" type="ORF">TM35_000074920</name>
</gene>
<evidence type="ECO:0000313" key="1">
    <source>
        <dbReference type="EMBL" id="ORC91068.1"/>
    </source>
</evidence>
<protein>
    <submittedName>
        <fullName evidence="1">Uncharacterized protein</fullName>
    </submittedName>
</protein>
<sequence>MDCSSRRKRRIRVKVVNQQLFKRDCFYDNQRHGSLYDMAHVNAVREHYALRRDLLLTPKWQSDLERNAANEHVWVENRNLMNTPVPETSVDTNFTALVRRRAEQHDAVNRVTFQTNQK</sequence>
<accession>A0A1X0P2L4</accession>
<dbReference type="VEuPathDB" id="TriTrypDB:TM35_000074920"/>
<organism evidence="1 2">
    <name type="scientific">Trypanosoma theileri</name>
    <dbReference type="NCBI Taxonomy" id="67003"/>
    <lineage>
        <taxon>Eukaryota</taxon>
        <taxon>Discoba</taxon>
        <taxon>Euglenozoa</taxon>
        <taxon>Kinetoplastea</taxon>
        <taxon>Metakinetoplastina</taxon>
        <taxon>Trypanosomatida</taxon>
        <taxon>Trypanosomatidae</taxon>
        <taxon>Trypanosoma</taxon>
    </lineage>
</organism>
<dbReference type="GeneID" id="39983718"/>